<dbReference type="SUPFAM" id="SSF53756">
    <property type="entry name" value="UDP-Glycosyltransferase/glycogen phosphorylase"/>
    <property type="match status" value="1"/>
</dbReference>
<dbReference type="Gene3D" id="3.40.50.2000">
    <property type="entry name" value="Glycogen Phosphorylase B"/>
    <property type="match status" value="2"/>
</dbReference>
<proteinExistence type="predicted"/>
<dbReference type="Pfam" id="PF00201">
    <property type="entry name" value="UDPGT"/>
    <property type="match status" value="1"/>
</dbReference>
<feature type="domain" description="Glycosyltransferase family 28 N-terminal" evidence="1">
    <location>
        <begin position="3"/>
        <end position="77"/>
    </location>
</feature>
<dbReference type="RefSeq" id="WP_342690606.1">
    <property type="nucleotide sequence ID" value="NZ_JBCGDP010000002.1"/>
</dbReference>
<dbReference type="PANTHER" id="PTHR48050:SF13">
    <property type="entry name" value="STEROL 3-BETA-GLUCOSYLTRANSFERASE UGT80A2"/>
    <property type="match status" value="1"/>
</dbReference>
<sequence>MKIALLTLGTRGDIQPYAVLGQALKEQGHQVTLSTAKNFEGLVLSYGIDFVPVEADFQAILDSEEGKKMMKGNPFAIRRNLHTWIYPLITNSLIAFYKLAQESDLVLFHVKTLADSFADQFPEKMIRASVLPIVEPTTEFANPSFSGLSMPNFLNRISYTLSNLSIKLLSKPIGKFRAEFDLPKKFKIPPVKNIYGLSPSFLPLPKDFSSGSAFNGFWFGDSGDTLSNELLEFINCGEAPLLLTFGSMPFKSKFDLQAAIIKLTEQFNTRIIVIKGWGLEQTEKLENNLKIKVINAAPYEKLFPLTKAIIHHGGIGTTAECLRAGKPFFICPILHPIGDQQFWGRIGYRRKIAVRPIPISKMTEEKFIGSVRELLTNDELYKNAVEMKRLIDSEKGIEETIDEIEKHNNECFVV</sequence>
<dbReference type="CDD" id="cd03784">
    <property type="entry name" value="GT1_Gtf-like"/>
    <property type="match status" value="1"/>
</dbReference>
<organism evidence="2 3">
    <name type="scientific">Flavobacterium polysaccharolyticum</name>
    <dbReference type="NCBI Taxonomy" id="3133148"/>
    <lineage>
        <taxon>Bacteria</taxon>
        <taxon>Pseudomonadati</taxon>
        <taxon>Bacteroidota</taxon>
        <taxon>Flavobacteriia</taxon>
        <taxon>Flavobacteriales</taxon>
        <taxon>Flavobacteriaceae</taxon>
        <taxon>Flavobacterium</taxon>
    </lineage>
</organism>
<reference evidence="2 3" key="1">
    <citation type="submission" date="2024-03" db="EMBL/GenBank/DDBJ databases">
        <title>Two novel species of the genus Flavobacterium exhibiting potentially degradation of complex polysaccharides.</title>
        <authorList>
            <person name="Lian X."/>
        </authorList>
    </citation>
    <scope>NUCLEOTIDE SEQUENCE [LARGE SCALE GENOMIC DNA]</scope>
    <source>
        <strain evidence="2 3">N6</strain>
    </source>
</reference>
<comment type="caution">
    <text evidence="2">The sequence shown here is derived from an EMBL/GenBank/DDBJ whole genome shotgun (WGS) entry which is preliminary data.</text>
</comment>
<name>A0ABU9NJV6_9FLAO</name>
<dbReference type="PANTHER" id="PTHR48050">
    <property type="entry name" value="STEROL 3-BETA-GLUCOSYLTRANSFERASE"/>
    <property type="match status" value="1"/>
</dbReference>
<dbReference type="Proteomes" id="UP001468798">
    <property type="component" value="Unassembled WGS sequence"/>
</dbReference>
<evidence type="ECO:0000259" key="1">
    <source>
        <dbReference type="Pfam" id="PF03033"/>
    </source>
</evidence>
<dbReference type="Pfam" id="PF03033">
    <property type="entry name" value="Glyco_transf_28"/>
    <property type="match status" value="1"/>
</dbReference>
<dbReference type="InterPro" id="IPR004276">
    <property type="entry name" value="GlycoTrans_28_N"/>
</dbReference>
<protein>
    <submittedName>
        <fullName evidence="2">Glycosyltransferase</fullName>
    </submittedName>
</protein>
<keyword evidence="3" id="KW-1185">Reference proteome</keyword>
<gene>
    <name evidence="2" type="ORF">WFZ86_03320</name>
</gene>
<dbReference type="EMBL" id="JBCGDP010000002">
    <property type="protein sequence ID" value="MEM0575517.1"/>
    <property type="molecule type" value="Genomic_DNA"/>
</dbReference>
<dbReference type="InterPro" id="IPR050426">
    <property type="entry name" value="Glycosyltransferase_28"/>
</dbReference>
<accession>A0ABU9NJV6</accession>
<evidence type="ECO:0000313" key="2">
    <source>
        <dbReference type="EMBL" id="MEM0575517.1"/>
    </source>
</evidence>
<evidence type="ECO:0000313" key="3">
    <source>
        <dbReference type="Proteomes" id="UP001468798"/>
    </source>
</evidence>
<dbReference type="InterPro" id="IPR002213">
    <property type="entry name" value="UDP_glucos_trans"/>
</dbReference>